<comment type="similarity">
    <text evidence="1">Belongs to the RRM CPSF6/7 family.</text>
</comment>
<name>A0A0C3ASW1_SERVB</name>
<accession>A0A0C3ASW1</accession>
<evidence type="ECO:0000256" key="2">
    <source>
        <dbReference type="SAM" id="MobiDB-lite"/>
    </source>
</evidence>
<dbReference type="CDD" id="cd12372">
    <property type="entry name" value="RRM_CFIm68_CFIm59"/>
    <property type="match status" value="1"/>
</dbReference>
<gene>
    <name evidence="4" type="ORF">M408DRAFT_330049</name>
</gene>
<organism evidence="4 5">
    <name type="scientific">Serendipita vermifera MAFF 305830</name>
    <dbReference type="NCBI Taxonomy" id="933852"/>
    <lineage>
        <taxon>Eukaryota</taxon>
        <taxon>Fungi</taxon>
        <taxon>Dikarya</taxon>
        <taxon>Basidiomycota</taxon>
        <taxon>Agaricomycotina</taxon>
        <taxon>Agaricomycetes</taxon>
        <taxon>Sebacinales</taxon>
        <taxon>Serendipitaceae</taxon>
        <taxon>Serendipita</taxon>
    </lineage>
</organism>
<dbReference type="SMART" id="SM00360">
    <property type="entry name" value="RRM"/>
    <property type="match status" value="1"/>
</dbReference>
<dbReference type="OrthoDB" id="10065185at2759"/>
<evidence type="ECO:0000259" key="3">
    <source>
        <dbReference type="SMART" id="SM00360"/>
    </source>
</evidence>
<feature type="compositionally biased region" description="Basic and acidic residues" evidence="2">
    <location>
        <begin position="193"/>
        <end position="206"/>
    </location>
</feature>
<dbReference type="InterPro" id="IPR035979">
    <property type="entry name" value="RBD_domain_sf"/>
</dbReference>
<proteinExistence type="inferred from homology"/>
<dbReference type="PANTHER" id="PTHR23204">
    <property type="entry name" value="CLEAVAGE AND POLYADENYLATION SPECIFIC FACTOR"/>
    <property type="match status" value="1"/>
</dbReference>
<evidence type="ECO:0000256" key="1">
    <source>
        <dbReference type="ARBA" id="ARBA00006265"/>
    </source>
</evidence>
<dbReference type="GO" id="GO:0005634">
    <property type="term" value="C:nucleus"/>
    <property type="evidence" value="ECO:0007669"/>
    <property type="project" value="UniProtKB-SubCell"/>
</dbReference>
<feature type="compositionally biased region" description="Low complexity" evidence="2">
    <location>
        <begin position="213"/>
        <end position="223"/>
    </location>
</feature>
<sequence length="307" mass="31776">MPDDDFDIYGDDGYDLPVAQQGESVQSMGDLPVAPSIGEKRARGDDEEDAGNNVPPNLRGRTETGGQNNMGQAIGVTSGMQWQNTGPSMAGGMNMAANNAGLDALYIGELNWWTTDEDLRAVSSELNFELQLKDITFSEHKVNGKSKGIAYVECHSHENAVALKAYFDENLFQNRKATASLTSSNLGNPFRTLPKDPHANKDDDGGGRGNFKNNMGRGAGNNMRGGQRGGAPMGGFNGMGAGGFPAGGGGGGMMGMGAMPGMGMGMNPMGGVGGRGGPPFGRGGGRGMPNQMGRGGFGGHVNPGFYG</sequence>
<dbReference type="HOGENOM" id="CLU_033916_0_1_1"/>
<feature type="domain" description="RRM" evidence="3">
    <location>
        <begin position="104"/>
        <end position="180"/>
    </location>
</feature>
<dbReference type="InterPro" id="IPR012677">
    <property type="entry name" value="Nucleotide-bd_a/b_plait_sf"/>
</dbReference>
<dbReference type="STRING" id="933852.A0A0C3ASW1"/>
<protein>
    <recommendedName>
        <fullName evidence="3">RRM domain-containing protein</fullName>
    </recommendedName>
</protein>
<feature type="region of interest" description="Disordered" evidence="2">
    <location>
        <begin position="183"/>
        <end position="223"/>
    </location>
</feature>
<reference evidence="4 5" key="1">
    <citation type="submission" date="2014-04" db="EMBL/GenBank/DDBJ databases">
        <authorList>
            <consortium name="DOE Joint Genome Institute"/>
            <person name="Kuo A."/>
            <person name="Zuccaro A."/>
            <person name="Kohler A."/>
            <person name="Nagy L.G."/>
            <person name="Floudas D."/>
            <person name="Copeland A."/>
            <person name="Barry K.W."/>
            <person name="Cichocki N."/>
            <person name="Veneault-Fourrey C."/>
            <person name="LaButti K."/>
            <person name="Lindquist E.A."/>
            <person name="Lipzen A."/>
            <person name="Lundell T."/>
            <person name="Morin E."/>
            <person name="Murat C."/>
            <person name="Sun H."/>
            <person name="Tunlid A."/>
            <person name="Henrissat B."/>
            <person name="Grigoriev I.V."/>
            <person name="Hibbett D.S."/>
            <person name="Martin F."/>
            <person name="Nordberg H.P."/>
            <person name="Cantor M.N."/>
            <person name="Hua S.X."/>
        </authorList>
    </citation>
    <scope>NUCLEOTIDE SEQUENCE [LARGE SCALE GENOMIC DNA]</scope>
    <source>
        <strain evidence="4 5">MAFF 305830</strain>
    </source>
</reference>
<feature type="region of interest" description="Disordered" evidence="2">
    <location>
        <begin position="1"/>
        <end position="72"/>
    </location>
</feature>
<dbReference type="Pfam" id="PF00076">
    <property type="entry name" value="RRM_1"/>
    <property type="match status" value="1"/>
</dbReference>
<dbReference type="AlphaFoldDB" id="A0A0C3ASW1"/>
<dbReference type="Gene3D" id="3.30.70.330">
    <property type="match status" value="1"/>
</dbReference>
<dbReference type="GO" id="GO:0006397">
    <property type="term" value="P:mRNA processing"/>
    <property type="evidence" value="ECO:0007669"/>
    <property type="project" value="UniProtKB-KW"/>
</dbReference>
<keyword evidence="5" id="KW-1185">Reference proteome</keyword>
<reference evidence="5" key="2">
    <citation type="submission" date="2015-01" db="EMBL/GenBank/DDBJ databases">
        <title>Evolutionary Origins and Diversification of the Mycorrhizal Mutualists.</title>
        <authorList>
            <consortium name="DOE Joint Genome Institute"/>
            <consortium name="Mycorrhizal Genomics Consortium"/>
            <person name="Kohler A."/>
            <person name="Kuo A."/>
            <person name="Nagy L.G."/>
            <person name="Floudas D."/>
            <person name="Copeland A."/>
            <person name="Barry K.W."/>
            <person name="Cichocki N."/>
            <person name="Veneault-Fourrey C."/>
            <person name="LaButti K."/>
            <person name="Lindquist E.A."/>
            <person name="Lipzen A."/>
            <person name="Lundell T."/>
            <person name="Morin E."/>
            <person name="Murat C."/>
            <person name="Riley R."/>
            <person name="Ohm R."/>
            <person name="Sun H."/>
            <person name="Tunlid A."/>
            <person name="Henrissat B."/>
            <person name="Grigoriev I.V."/>
            <person name="Hibbett D.S."/>
            <person name="Martin F."/>
        </authorList>
    </citation>
    <scope>NUCLEOTIDE SEQUENCE [LARGE SCALE GENOMIC DNA]</scope>
    <source>
        <strain evidence="5">MAFF 305830</strain>
    </source>
</reference>
<dbReference type="GO" id="GO:0003723">
    <property type="term" value="F:RNA binding"/>
    <property type="evidence" value="ECO:0007669"/>
    <property type="project" value="InterPro"/>
</dbReference>
<dbReference type="InterPro" id="IPR034772">
    <property type="entry name" value="CPSF6/7"/>
</dbReference>
<dbReference type="SUPFAM" id="SSF54928">
    <property type="entry name" value="RNA-binding domain, RBD"/>
    <property type="match status" value="1"/>
</dbReference>
<evidence type="ECO:0000313" key="5">
    <source>
        <dbReference type="Proteomes" id="UP000054097"/>
    </source>
</evidence>
<dbReference type="Proteomes" id="UP000054097">
    <property type="component" value="Unassembled WGS sequence"/>
</dbReference>
<dbReference type="InterPro" id="IPR000504">
    <property type="entry name" value="RRM_dom"/>
</dbReference>
<dbReference type="EMBL" id="KN824298">
    <property type="protein sequence ID" value="KIM27630.1"/>
    <property type="molecule type" value="Genomic_DNA"/>
</dbReference>
<evidence type="ECO:0000313" key="4">
    <source>
        <dbReference type="EMBL" id="KIM27630.1"/>
    </source>
</evidence>
<feature type="compositionally biased region" description="Acidic residues" evidence="2">
    <location>
        <begin position="1"/>
        <end position="14"/>
    </location>
</feature>